<keyword evidence="2" id="KW-0472">Membrane</keyword>
<feature type="chain" id="PRO_5038637199" evidence="3">
    <location>
        <begin position="32"/>
        <end position="1911"/>
    </location>
</feature>
<keyword evidence="3" id="KW-0732">Signal</keyword>
<sequence>MNRKKTGRLVAGSMSIMVAASSLMPAAAVHAEDTQLSKMITPVMISEIVADTHQSDQVTASGTDAFEYIELYNTSDRDIEMDDLLIRNVNGSTLTDWEIPSGTVIKAGQTLVVWVTNAESAQITEADFRAYYGIDDSVQIVKTVDSVNGFSNSGERSMQVIVRDSEQVISSITYNDGSEKAQTKKGIKFAYQDGQVQEVTLSYDEDPTPGTLEDTQRPDGLYQVSEAGNDALSLNAESTFRKGSSYVVRAAVATDSVMLEAEALIDGRSYPLTYEDGSFMAAIPAADIAQLDSFELQVRLSDGVNTFMSEPMRVTAQEGSDPLAYDSPLLITELVPNTANVDGSDAYEFFEIYNASDAAIDLRQYHFIYVNGTKETEWELADDIQLEAGKVLTVWVRNDAVENAQLSADDFNAEYGTALQEGISLTTVRSDGLSNSGSRGMKIESDSGLTLCAVSYTAADSNGGSISQDESISYRYETSQGSVHYDGTPTPGMLDELQVPGHYAAPAVIEDPFLTIDAPSSFSALADYEITMSDTNLERVLSASVTLMQGEEAIRTISMHYEDGVLRGTIPYSDVRDMDTVSYVVNITDGVNTASYAANDIPVQDDSVDASLAPALVVSEVIPDTSNMNGADAYEFIEIYNNSNLDINLKDYKLYYNYPDSGSDSVWWESDEDKILRSHETLVFWIKNGGNTSLTRDDFNAKWGVDLTADQLIEISCDGMANGSARGVKIASNVGDVLDYVTYNMDGVDNTNTDRSIVYQNRYQEGGFSSVIADDAHAPTPGSVEGVLRPVYEAQLPQDVSDATLTDETPDSFTADSELRFALEAVSADTSIKTVSLYVRDDLSDEYLKYNLQRNGGDTFSYTLPAVDLFGKTSYTYYFEVSDGYRTYMTDARTIFNTEAPQQGDRLNVADGDLLSGNAQIIGTGDDLRIDGEDVSADAVASISGSAKLAFDASQTDVFFKNAVAIGDDLIGVFNEGTYDSWVTYDYDIDASYFDAQSGQLTVAFHAGNKANALEHDIENNDDFVLKNIRMILPDGTSLRPVSYAGVRGIGAIEHTADNWHPQDPQPLENYAPETEISMGDGTSKTEILYVTFAIPQDSFNALRYTLDTTALTDGTHTISSASASATVTVDNTAPQITANIEEGAQIHNTRIEASAQDAISENVTLQAVLDGRIISLPYAVSSTTLEPGTHTLVLTASDEAGNTATQTITFTTPRENADAEVVQPGADSTVTSDPTFSVTVNDPTEDVMNVTFKKGERHTLGDGSIQTAEGAAQTAGTSESVFDTASGNGFPYQTFDITLSADAKASDTVKIDWSGASNNAKTFLYAHNIHTGAWDQLDTQIEADGETTKLSAEITLENYLSDGKVSVMVQNGEGYTPPQYAAQNARITTSNENDTPREDYDFTFVVESDTQYYNEDYDGNPEQDVDGSYQYQLDIHNWVLANRERMNIQYMFHDGDIIDDEPLIPEWENADAAYRMLDEAGLPYGVLAGNHDVGHLNDDYTNFWRYFGEHRYNNNPWYGGSYQNNRGHYDLITVGGIDFIMLYMGWEIGDEEIQWMNDVLAQYPERKAILNFHEYLLASGGMGEQPQRIYDEVVATNPNVCMVLSGHYHNAQTRIDEFDDDGDGVNDRKVYQMLFDYQGLAQGGMGYIRLMHFDLEGQRIIVRTYSPTLDDYDAKDETDIGDVAGINGEEEFEIPFSDLGITAQNKELRTDSLNVNVYGDEVIGSVSGVNSGETASYTMENALNDTFGWYAEITDENGGLTRTDVQNITIAKDETPTITVPQDAQIALGDSFDPMQGVSAQDYAGRDITERVSVSGSVDTSVAGTYTLTYTVSDEAGNSAAAVRVITVVSDEKEPEQPSGETDTDDPTHRPDQGNTGVSTAQGAWFGAGLFSLAALFVLMRKRITTLFHK</sequence>
<dbReference type="InterPro" id="IPR051918">
    <property type="entry name" value="STPP_CPPED1"/>
</dbReference>
<dbReference type="PANTHER" id="PTHR43143">
    <property type="entry name" value="METALLOPHOSPHOESTERASE, CALCINEURIN SUPERFAMILY"/>
    <property type="match status" value="1"/>
</dbReference>
<feature type="domain" description="LTD" evidence="4">
    <location>
        <begin position="314"/>
        <end position="460"/>
    </location>
</feature>
<feature type="region of interest" description="Disordered" evidence="1">
    <location>
        <begin position="1850"/>
        <end position="1880"/>
    </location>
</feature>
<protein>
    <submittedName>
        <fullName evidence="5">Lamin tail domain-containing protein</fullName>
    </submittedName>
</protein>
<dbReference type="SUPFAM" id="SSF74853">
    <property type="entry name" value="Lamin A/C globular tail domain"/>
    <property type="match status" value="3"/>
</dbReference>
<dbReference type="Gene3D" id="2.60.40.10">
    <property type="entry name" value="Immunoglobulins"/>
    <property type="match status" value="2"/>
</dbReference>
<dbReference type="InterPro" id="IPR032179">
    <property type="entry name" value="Cry22Aa_Ig-like"/>
</dbReference>
<evidence type="ECO:0000256" key="1">
    <source>
        <dbReference type="SAM" id="MobiDB-lite"/>
    </source>
</evidence>
<keyword evidence="2" id="KW-0812">Transmembrane</keyword>
<dbReference type="Proteomes" id="UP000823896">
    <property type="component" value="Unassembled WGS sequence"/>
</dbReference>
<dbReference type="Gene3D" id="2.60.40.1260">
    <property type="entry name" value="Lamin Tail domain"/>
    <property type="match status" value="2"/>
</dbReference>
<evidence type="ECO:0000256" key="3">
    <source>
        <dbReference type="SAM" id="SignalP"/>
    </source>
</evidence>
<dbReference type="Pfam" id="PF00932">
    <property type="entry name" value="LTD"/>
    <property type="match status" value="3"/>
</dbReference>
<keyword evidence="2" id="KW-1133">Transmembrane helix</keyword>
<feature type="signal peptide" evidence="3">
    <location>
        <begin position="1"/>
        <end position="31"/>
    </location>
</feature>
<gene>
    <name evidence="5" type="ORF">H9702_09800</name>
</gene>
<name>A0A9D2NUW4_9FIRM</name>
<feature type="domain" description="LTD" evidence="4">
    <location>
        <begin position="592"/>
        <end position="742"/>
    </location>
</feature>
<dbReference type="InterPro" id="IPR013783">
    <property type="entry name" value="Ig-like_fold"/>
</dbReference>
<dbReference type="GO" id="GO:0016787">
    <property type="term" value="F:hydrolase activity"/>
    <property type="evidence" value="ECO:0007669"/>
    <property type="project" value="InterPro"/>
</dbReference>
<dbReference type="InterPro" id="IPR029052">
    <property type="entry name" value="Metallo-depent_PP-like"/>
</dbReference>
<evidence type="ECO:0000256" key="2">
    <source>
        <dbReference type="SAM" id="Phobius"/>
    </source>
</evidence>
<dbReference type="InterPro" id="IPR036415">
    <property type="entry name" value="Lamin_tail_dom_sf"/>
</dbReference>
<evidence type="ECO:0000259" key="4">
    <source>
        <dbReference type="PROSITE" id="PS51841"/>
    </source>
</evidence>
<dbReference type="InterPro" id="IPR001322">
    <property type="entry name" value="Lamin_tail_dom"/>
</dbReference>
<dbReference type="Pfam" id="PF00149">
    <property type="entry name" value="Metallophos"/>
    <property type="match status" value="1"/>
</dbReference>
<comment type="caution">
    <text evidence="5">The sequence shown here is derived from an EMBL/GenBank/DDBJ whole genome shotgun (WGS) entry which is preliminary data.</text>
</comment>
<organism evidence="5 6">
    <name type="scientific">Candidatus Merdibacter merdavium</name>
    <dbReference type="NCBI Taxonomy" id="2838692"/>
    <lineage>
        <taxon>Bacteria</taxon>
        <taxon>Bacillati</taxon>
        <taxon>Bacillota</taxon>
        <taxon>Erysipelotrichia</taxon>
        <taxon>Erysipelotrichales</taxon>
        <taxon>Erysipelotrichaceae</taxon>
        <taxon>Merdibacter</taxon>
    </lineage>
</organism>
<accession>A0A9D2NUW4</accession>
<evidence type="ECO:0000313" key="5">
    <source>
        <dbReference type="EMBL" id="HJC37404.1"/>
    </source>
</evidence>
<proteinExistence type="predicted"/>
<dbReference type="EMBL" id="DWWM01000059">
    <property type="protein sequence ID" value="HJC37404.1"/>
    <property type="molecule type" value="Genomic_DNA"/>
</dbReference>
<dbReference type="PANTHER" id="PTHR43143:SF5">
    <property type="entry name" value="SECRETED PROTEIN"/>
    <property type="match status" value="1"/>
</dbReference>
<dbReference type="PROSITE" id="PS51841">
    <property type="entry name" value="LTD"/>
    <property type="match status" value="3"/>
</dbReference>
<dbReference type="Pfam" id="PF16403">
    <property type="entry name" value="Bact_surface_Ig-like"/>
    <property type="match status" value="1"/>
</dbReference>
<reference evidence="5" key="1">
    <citation type="journal article" date="2021" name="PeerJ">
        <title>Extensive microbial diversity within the chicken gut microbiome revealed by metagenomics and culture.</title>
        <authorList>
            <person name="Gilroy R."/>
            <person name="Ravi A."/>
            <person name="Getino M."/>
            <person name="Pursley I."/>
            <person name="Horton D.L."/>
            <person name="Alikhan N.F."/>
            <person name="Baker D."/>
            <person name="Gharbi K."/>
            <person name="Hall N."/>
            <person name="Watson M."/>
            <person name="Adriaenssens E.M."/>
            <person name="Foster-Nyarko E."/>
            <person name="Jarju S."/>
            <person name="Secka A."/>
            <person name="Antonio M."/>
            <person name="Oren A."/>
            <person name="Chaudhuri R.R."/>
            <person name="La Ragione R."/>
            <person name="Hildebrand F."/>
            <person name="Pallen M.J."/>
        </authorList>
    </citation>
    <scope>NUCLEOTIDE SEQUENCE</scope>
    <source>
        <strain evidence="5">CHK187-11901</strain>
    </source>
</reference>
<reference evidence="5" key="2">
    <citation type="submission" date="2021-04" db="EMBL/GenBank/DDBJ databases">
        <authorList>
            <person name="Gilroy R."/>
        </authorList>
    </citation>
    <scope>NUCLEOTIDE SEQUENCE</scope>
    <source>
        <strain evidence="5">CHK187-11901</strain>
    </source>
</reference>
<evidence type="ECO:0000313" key="6">
    <source>
        <dbReference type="Proteomes" id="UP000823896"/>
    </source>
</evidence>
<dbReference type="Gene3D" id="3.60.21.10">
    <property type="match status" value="1"/>
</dbReference>
<dbReference type="SUPFAM" id="SSF56300">
    <property type="entry name" value="Metallo-dependent phosphatases"/>
    <property type="match status" value="1"/>
</dbReference>
<dbReference type="InterPro" id="IPR004843">
    <property type="entry name" value="Calcineurin-like_PHP"/>
</dbReference>
<feature type="transmembrane region" description="Helical" evidence="2">
    <location>
        <begin position="1884"/>
        <end position="1901"/>
    </location>
</feature>
<feature type="domain" description="LTD" evidence="4">
    <location>
        <begin position="25"/>
        <end position="176"/>
    </location>
</feature>